<comment type="caution">
    <text evidence="1">The sequence shown here is derived from an EMBL/GenBank/DDBJ whole genome shotgun (WGS) entry which is preliminary data.</text>
</comment>
<reference evidence="1" key="2">
    <citation type="submission" date="2023-01" db="EMBL/GenBank/DDBJ databases">
        <title>Draft genome sequence of Sneathiella chinensis strain NBRC 103408.</title>
        <authorList>
            <person name="Sun Q."/>
            <person name="Mori K."/>
        </authorList>
    </citation>
    <scope>NUCLEOTIDE SEQUENCE</scope>
    <source>
        <strain evidence="1">NBRC 103408</strain>
    </source>
</reference>
<evidence type="ECO:0000313" key="2">
    <source>
        <dbReference type="Proteomes" id="UP001161409"/>
    </source>
</evidence>
<keyword evidence="2" id="KW-1185">Reference proteome</keyword>
<dbReference type="Pfam" id="PF06073">
    <property type="entry name" value="DUF934"/>
    <property type="match status" value="1"/>
</dbReference>
<dbReference type="EMBL" id="BSNF01000010">
    <property type="protein sequence ID" value="GLQ08033.1"/>
    <property type="molecule type" value="Genomic_DNA"/>
</dbReference>
<dbReference type="PIRSF" id="PIRSF030820">
    <property type="entry name" value="UCP030820"/>
    <property type="match status" value="1"/>
</dbReference>
<gene>
    <name evidence="1" type="ORF">GCM10007924_32550</name>
</gene>
<reference evidence="1" key="1">
    <citation type="journal article" date="2014" name="Int. J. Syst. Evol. Microbiol.">
        <title>Complete genome of a new Firmicutes species belonging to the dominant human colonic microbiota ('Ruminococcus bicirculans') reveals two chromosomes and a selective capacity to utilize plant glucans.</title>
        <authorList>
            <consortium name="NISC Comparative Sequencing Program"/>
            <person name="Wegmann U."/>
            <person name="Louis P."/>
            <person name="Goesmann A."/>
            <person name="Henrissat B."/>
            <person name="Duncan S.H."/>
            <person name="Flint H.J."/>
        </authorList>
    </citation>
    <scope>NUCLEOTIDE SEQUENCE</scope>
    <source>
        <strain evidence="1">NBRC 103408</strain>
    </source>
</reference>
<dbReference type="RefSeq" id="WP_169560103.1">
    <property type="nucleotide sequence ID" value="NZ_BSNF01000010.1"/>
</dbReference>
<dbReference type="Proteomes" id="UP001161409">
    <property type="component" value="Unassembled WGS sequence"/>
</dbReference>
<dbReference type="InterPro" id="IPR008318">
    <property type="entry name" value="UCP030820"/>
</dbReference>
<accession>A0ABQ5U7Z3</accession>
<organism evidence="1 2">
    <name type="scientific">Sneathiella chinensis</name>
    <dbReference type="NCBI Taxonomy" id="349750"/>
    <lineage>
        <taxon>Bacteria</taxon>
        <taxon>Pseudomonadati</taxon>
        <taxon>Pseudomonadota</taxon>
        <taxon>Alphaproteobacteria</taxon>
        <taxon>Sneathiellales</taxon>
        <taxon>Sneathiellaceae</taxon>
        <taxon>Sneathiella</taxon>
    </lineage>
</organism>
<sequence length="163" mass="18816">MTNYIKDRKPADDTWTPFTGLEDVDTLPSGNIYVPFEEWNAMRDQLLTRNSGLGVSLANTDDVAQLADDLDRLDLIVLNFPKMGDGRAFTQARLLRERYGYTGEIRAVGDVLRDQIFYMHRCGFNAFEIREDQDMQSVLKAFDEMTVTYQPAVDEPLPIWRRK</sequence>
<protein>
    <submittedName>
        <fullName evidence="1">Oxidoreductase</fullName>
    </submittedName>
</protein>
<name>A0ABQ5U7Z3_9PROT</name>
<proteinExistence type="predicted"/>
<evidence type="ECO:0000313" key="1">
    <source>
        <dbReference type="EMBL" id="GLQ08033.1"/>
    </source>
</evidence>